<evidence type="ECO:0000256" key="1">
    <source>
        <dbReference type="SAM" id="MobiDB-lite"/>
    </source>
</evidence>
<accession>A0A0D3J270</accession>
<feature type="region of interest" description="Disordered" evidence="1">
    <location>
        <begin position="196"/>
        <end position="217"/>
    </location>
</feature>
<name>A0A0D3J270_EMIH1</name>
<keyword evidence="3" id="KW-1185">Reference proteome</keyword>
<dbReference type="EnsemblProtists" id="EOD17605">
    <property type="protein sequence ID" value="EOD17605"/>
    <property type="gene ID" value="EMIHUDRAFT_369935"/>
</dbReference>
<reference evidence="3" key="1">
    <citation type="journal article" date="2013" name="Nature">
        <title>Pan genome of the phytoplankton Emiliania underpins its global distribution.</title>
        <authorList>
            <person name="Read B.A."/>
            <person name="Kegel J."/>
            <person name="Klute M.J."/>
            <person name="Kuo A."/>
            <person name="Lefebvre S.C."/>
            <person name="Maumus F."/>
            <person name="Mayer C."/>
            <person name="Miller J."/>
            <person name="Monier A."/>
            <person name="Salamov A."/>
            <person name="Young J."/>
            <person name="Aguilar M."/>
            <person name="Claverie J.M."/>
            <person name="Frickenhaus S."/>
            <person name="Gonzalez K."/>
            <person name="Herman E.K."/>
            <person name="Lin Y.C."/>
            <person name="Napier J."/>
            <person name="Ogata H."/>
            <person name="Sarno A.F."/>
            <person name="Shmutz J."/>
            <person name="Schroeder D."/>
            <person name="de Vargas C."/>
            <person name="Verret F."/>
            <person name="von Dassow P."/>
            <person name="Valentin K."/>
            <person name="Van de Peer Y."/>
            <person name="Wheeler G."/>
            <person name="Dacks J.B."/>
            <person name="Delwiche C.F."/>
            <person name="Dyhrman S.T."/>
            <person name="Glockner G."/>
            <person name="John U."/>
            <person name="Richards T."/>
            <person name="Worden A.Z."/>
            <person name="Zhang X."/>
            <person name="Grigoriev I.V."/>
            <person name="Allen A.E."/>
            <person name="Bidle K."/>
            <person name="Borodovsky M."/>
            <person name="Bowler C."/>
            <person name="Brownlee C."/>
            <person name="Cock J.M."/>
            <person name="Elias M."/>
            <person name="Gladyshev V.N."/>
            <person name="Groth M."/>
            <person name="Guda C."/>
            <person name="Hadaegh A."/>
            <person name="Iglesias-Rodriguez M.D."/>
            <person name="Jenkins J."/>
            <person name="Jones B.M."/>
            <person name="Lawson T."/>
            <person name="Leese F."/>
            <person name="Lindquist E."/>
            <person name="Lobanov A."/>
            <person name="Lomsadze A."/>
            <person name="Malik S.B."/>
            <person name="Marsh M.E."/>
            <person name="Mackinder L."/>
            <person name="Mock T."/>
            <person name="Mueller-Roeber B."/>
            <person name="Pagarete A."/>
            <person name="Parker M."/>
            <person name="Probert I."/>
            <person name="Quesneville H."/>
            <person name="Raines C."/>
            <person name="Rensing S.A."/>
            <person name="Riano-Pachon D.M."/>
            <person name="Richier S."/>
            <person name="Rokitta S."/>
            <person name="Shiraiwa Y."/>
            <person name="Soanes D.M."/>
            <person name="van der Giezen M."/>
            <person name="Wahlund T.M."/>
            <person name="Williams B."/>
            <person name="Wilson W."/>
            <person name="Wolfe G."/>
            <person name="Wurch L.L."/>
        </authorList>
    </citation>
    <scope>NUCLEOTIDE SEQUENCE</scope>
</reference>
<dbReference type="AlphaFoldDB" id="A0A0D3J270"/>
<reference evidence="2" key="2">
    <citation type="submission" date="2024-10" db="UniProtKB">
        <authorList>
            <consortium name="EnsemblProtists"/>
        </authorList>
    </citation>
    <scope>IDENTIFICATION</scope>
</reference>
<feature type="compositionally biased region" description="Basic and acidic residues" evidence="1">
    <location>
        <begin position="208"/>
        <end position="217"/>
    </location>
</feature>
<dbReference type="HOGENOM" id="CLU_1274315_0_0_1"/>
<organism evidence="2 3">
    <name type="scientific">Emiliania huxleyi (strain CCMP1516)</name>
    <dbReference type="NCBI Taxonomy" id="280463"/>
    <lineage>
        <taxon>Eukaryota</taxon>
        <taxon>Haptista</taxon>
        <taxon>Haptophyta</taxon>
        <taxon>Prymnesiophyceae</taxon>
        <taxon>Isochrysidales</taxon>
        <taxon>Noelaerhabdaceae</taxon>
        <taxon>Emiliania</taxon>
    </lineage>
</organism>
<evidence type="ECO:0000313" key="3">
    <source>
        <dbReference type="Proteomes" id="UP000013827"/>
    </source>
</evidence>
<dbReference type="KEGG" id="ehx:EMIHUDRAFT_369935"/>
<proteinExistence type="predicted"/>
<protein>
    <submittedName>
        <fullName evidence="2">Uncharacterized protein</fullName>
    </submittedName>
</protein>
<evidence type="ECO:0000313" key="2">
    <source>
        <dbReference type="EnsemblProtists" id="EOD17605"/>
    </source>
</evidence>
<dbReference type="PaxDb" id="2903-EOD17605"/>
<dbReference type="GeneID" id="17263753"/>
<dbReference type="Proteomes" id="UP000013827">
    <property type="component" value="Unassembled WGS sequence"/>
</dbReference>
<sequence>MSAIPFLLEQQMGLGGAGAPPLLRRRVQIGGLGARPELNGELALAMAFDASAGRYTVILEQTGECVRVRPANLTRTAEDGYAASLLYLTLLPFEGAIVYDGVIAAPDGGGANRQWNASFTRAWTEGPGKSWAAKVNDAAAELRRRDPIRALLPEHAQLICSRWRGGLATHMGANMPSAIRGQTLFLPGELEFVPPEEVGPVTSTPEAANHREWWSAE</sequence>
<dbReference type="RefSeq" id="XP_005770034.1">
    <property type="nucleotide sequence ID" value="XM_005769977.1"/>
</dbReference>